<dbReference type="Proteomes" id="UP000269221">
    <property type="component" value="Unassembled WGS sequence"/>
</dbReference>
<proteinExistence type="predicted"/>
<feature type="compositionally biased region" description="Basic and acidic residues" evidence="1">
    <location>
        <begin position="103"/>
        <end position="119"/>
    </location>
</feature>
<feature type="compositionally biased region" description="Basic and acidic residues" evidence="1">
    <location>
        <begin position="227"/>
        <end position="280"/>
    </location>
</feature>
<feature type="region of interest" description="Disordered" evidence="1">
    <location>
        <begin position="103"/>
        <end position="127"/>
    </location>
</feature>
<organism evidence="2 3">
    <name type="scientific">Hirundo rustica rustica</name>
    <dbReference type="NCBI Taxonomy" id="333673"/>
    <lineage>
        <taxon>Eukaryota</taxon>
        <taxon>Metazoa</taxon>
        <taxon>Chordata</taxon>
        <taxon>Craniata</taxon>
        <taxon>Vertebrata</taxon>
        <taxon>Euteleostomi</taxon>
        <taxon>Archelosauria</taxon>
        <taxon>Archosauria</taxon>
        <taxon>Dinosauria</taxon>
        <taxon>Saurischia</taxon>
        <taxon>Theropoda</taxon>
        <taxon>Coelurosauria</taxon>
        <taxon>Aves</taxon>
        <taxon>Neognathae</taxon>
        <taxon>Neoaves</taxon>
        <taxon>Telluraves</taxon>
        <taxon>Australaves</taxon>
        <taxon>Passeriformes</taxon>
        <taxon>Sylvioidea</taxon>
        <taxon>Hirundinidae</taxon>
        <taxon>Hirundo</taxon>
    </lineage>
</organism>
<reference evidence="2 3" key="1">
    <citation type="submission" date="2018-07" db="EMBL/GenBank/DDBJ databases">
        <title>A high quality draft genome assembly of the barn swallow (H. rustica rustica).</title>
        <authorList>
            <person name="Formenti G."/>
            <person name="Chiara M."/>
            <person name="Poveda L."/>
            <person name="Francoijs K.-J."/>
            <person name="Bonisoli-Alquati A."/>
            <person name="Canova L."/>
            <person name="Gianfranceschi L."/>
            <person name="Horner D.S."/>
            <person name="Saino N."/>
        </authorList>
    </citation>
    <scope>NUCLEOTIDE SEQUENCE [LARGE SCALE GENOMIC DNA]</scope>
    <source>
        <strain evidence="2">Chelidonia</strain>
        <tissue evidence="2">Blood</tissue>
    </source>
</reference>
<sequence>MSEVIAAGLMPLWSRVGEAELFLVREAVTVLEPRIRFTLTLQISKDCLEQNQVAKYVRGILSTAVHLQIENYTKIHFNPAKQRPHSKCSVSMPWSPLRLLKEGDRSSEAQLGDEKDPKGWRQNSVQDSRKGQKNCLLVSQSTAANNTTKCFIEPWLSKHFPSAACHEAPQLPHKMKTSPTLTPPVSTALDEDPESTERRDPGQLMLANKKGEACERNGEGEEGENLEIQHQEVFMREEKRREEKRREEKRREEKRREEKRREEKRREEKRREEKRREEKLNQNNIFKYRFLLLSFKHLTDATK</sequence>
<feature type="region of interest" description="Disordered" evidence="1">
    <location>
        <begin position="170"/>
        <end position="280"/>
    </location>
</feature>
<evidence type="ECO:0000256" key="1">
    <source>
        <dbReference type="SAM" id="MobiDB-lite"/>
    </source>
</evidence>
<keyword evidence="3" id="KW-1185">Reference proteome</keyword>
<gene>
    <name evidence="2" type="ORF">DUI87_15642</name>
</gene>
<name>A0A3M0JYW8_HIRRU</name>
<feature type="compositionally biased region" description="Basic and acidic residues" evidence="1">
    <location>
        <begin position="209"/>
        <end position="219"/>
    </location>
</feature>
<protein>
    <submittedName>
        <fullName evidence="2">Uncharacterized protein</fullName>
    </submittedName>
</protein>
<dbReference type="EMBL" id="QRBI01000120">
    <property type="protein sequence ID" value="RMC06212.1"/>
    <property type="molecule type" value="Genomic_DNA"/>
</dbReference>
<evidence type="ECO:0000313" key="3">
    <source>
        <dbReference type="Proteomes" id="UP000269221"/>
    </source>
</evidence>
<accession>A0A3M0JYW8</accession>
<comment type="caution">
    <text evidence="2">The sequence shown here is derived from an EMBL/GenBank/DDBJ whole genome shotgun (WGS) entry which is preliminary data.</text>
</comment>
<dbReference type="AlphaFoldDB" id="A0A3M0JYW8"/>
<evidence type="ECO:0000313" key="2">
    <source>
        <dbReference type="EMBL" id="RMC06212.1"/>
    </source>
</evidence>